<dbReference type="AlphaFoldDB" id="A0A914UXS0"/>
<protein>
    <recommendedName>
        <fullName evidence="2">Mitochondrial fission process protein 1</fullName>
    </recommendedName>
    <alternativeName>
        <fullName evidence="3">Mitochondrial 18 kDa protein</fullName>
    </alternativeName>
</protein>
<dbReference type="WBParaSite" id="PSAMB.scaffold1349size32663.g12571.t1">
    <property type="protein sequence ID" value="PSAMB.scaffold1349size32663.g12571.t1"/>
    <property type="gene ID" value="PSAMB.scaffold1349size32663.g12571"/>
</dbReference>
<dbReference type="PANTHER" id="PTHR11001:SF2">
    <property type="entry name" value="MITOCHONDRIAL FISSION PROCESS PROTEIN 1"/>
    <property type="match status" value="1"/>
</dbReference>
<organism evidence="4 5">
    <name type="scientific">Plectus sambesii</name>
    <dbReference type="NCBI Taxonomy" id="2011161"/>
    <lineage>
        <taxon>Eukaryota</taxon>
        <taxon>Metazoa</taxon>
        <taxon>Ecdysozoa</taxon>
        <taxon>Nematoda</taxon>
        <taxon>Chromadorea</taxon>
        <taxon>Plectida</taxon>
        <taxon>Plectina</taxon>
        <taxon>Plectoidea</taxon>
        <taxon>Plectidae</taxon>
        <taxon>Plectus</taxon>
    </lineage>
</organism>
<evidence type="ECO:0000313" key="5">
    <source>
        <dbReference type="WBParaSite" id="PSAMB.scaffold1349size32663.g12571.t1"/>
    </source>
</evidence>
<dbReference type="Proteomes" id="UP000887566">
    <property type="component" value="Unplaced"/>
</dbReference>
<dbReference type="PANTHER" id="PTHR11001">
    <property type="entry name" value="MITOCHONDRIAL FISSION PROCESS PROTEIN 1"/>
    <property type="match status" value="1"/>
</dbReference>
<evidence type="ECO:0000256" key="2">
    <source>
        <dbReference type="ARBA" id="ARBA00017835"/>
    </source>
</evidence>
<evidence type="ECO:0000256" key="3">
    <source>
        <dbReference type="ARBA" id="ARBA00029631"/>
    </source>
</evidence>
<name>A0A914UXS0_9BILA</name>
<evidence type="ECO:0000256" key="1">
    <source>
        <dbReference type="ARBA" id="ARBA00009224"/>
    </source>
</evidence>
<proteinExistence type="inferred from homology"/>
<evidence type="ECO:0000313" key="4">
    <source>
        <dbReference type="Proteomes" id="UP000887566"/>
    </source>
</evidence>
<reference evidence="5" key="1">
    <citation type="submission" date="2022-11" db="UniProtKB">
        <authorList>
            <consortium name="WormBaseParasite"/>
        </authorList>
    </citation>
    <scope>IDENTIFICATION</scope>
</reference>
<dbReference type="GO" id="GO:0005739">
    <property type="term" value="C:mitochondrion"/>
    <property type="evidence" value="ECO:0007669"/>
    <property type="project" value="TreeGrafter"/>
</dbReference>
<keyword evidence="4" id="KW-1185">Reference proteome</keyword>
<accession>A0A914UXS0</accession>
<dbReference type="InterPro" id="IPR019560">
    <property type="entry name" value="Mitochondrial_18_kDa_protein"/>
</dbReference>
<sequence>MEKVKDEIKKDIGVIQHEVKKDVGIIRNEVKKEVEVIRDDVKKEIDFYRDTPARLLGYANEVGESFRALVHVNFVRFTYVVSCAYVVADTADKSNKCAKKWAWATPEERRNKVAITAVDTLLWQGFASVIVPGFTINRLCFFTRKLLEKTTKLPSPARKWTATFVGLAAIPFIVKPIDAAVELGMDNSFRKLYDVHGAHS</sequence>
<dbReference type="GO" id="GO:0000266">
    <property type="term" value="P:mitochondrial fission"/>
    <property type="evidence" value="ECO:0007669"/>
    <property type="project" value="TreeGrafter"/>
</dbReference>
<comment type="similarity">
    <text evidence="1">Belongs to the MTFP1 family.</text>
</comment>
<dbReference type="Pfam" id="PF10558">
    <property type="entry name" value="MTP18"/>
    <property type="match status" value="1"/>
</dbReference>